<organism evidence="1 2">
    <name type="scientific">Photobacterium damselae subsp. damselae</name>
    <name type="common">Listonella damsela</name>
    <dbReference type="NCBI Taxonomy" id="85581"/>
    <lineage>
        <taxon>Bacteria</taxon>
        <taxon>Pseudomonadati</taxon>
        <taxon>Pseudomonadota</taxon>
        <taxon>Gammaproteobacteria</taxon>
        <taxon>Vibrionales</taxon>
        <taxon>Vibrionaceae</taxon>
        <taxon>Photobacterium</taxon>
    </lineage>
</organism>
<accession>A0AAD3WUV0</accession>
<gene>
    <name evidence="1" type="ORF">F6450_12245</name>
</gene>
<proteinExistence type="predicted"/>
<dbReference type="Proteomes" id="UP000480943">
    <property type="component" value="Unassembled WGS sequence"/>
</dbReference>
<name>A0AAD3WUV0_PHODD</name>
<dbReference type="AlphaFoldDB" id="A0AAD3WUV0"/>
<evidence type="ECO:0000313" key="1">
    <source>
        <dbReference type="EMBL" id="KAB1179948.1"/>
    </source>
</evidence>
<dbReference type="RefSeq" id="WP_109375966.1">
    <property type="nucleotide sequence ID" value="NZ_JABXOQ010000064.1"/>
</dbReference>
<evidence type="ECO:0000313" key="2">
    <source>
        <dbReference type="Proteomes" id="UP000480943"/>
    </source>
</evidence>
<sequence length="104" mass="11719">MDDHEQKTLTPIEQFELDRANFAKVAKETGMFDVIAEFAKYFGRIPSASITTEDGTNISYCTPSNVIMPQIGNKPKTDAVPPEPPKNVTKIVNNYSRARSRKHY</sequence>
<comment type="caution">
    <text evidence="1">The sequence shown here is derived from an EMBL/GenBank/DDBJ whole genome shotgun (WGS) entry which is preliminary data.</text>
</comment>
<protein>
    <submittedName>
        <fullName evidence="1">Uncharacterized protein</fullName>
    </submittedName>
</protein>
<dbReference type="EMBL" id="VZUQ01000068">
    <property type="protein sequence ID" value="KAB1179948.1"/>
    <property type="molecule type" value="Genomic_DNA"/>
</dbReference>
<reference evidence="1 2" key="1">
    <citation type="submission" date="2019-09" db="EMBL/GenBank/DDBJ databases">
        <title>Photobacterium damselae subsp. damselae CDC-2227-81, a human clinical isolate.</title>
        <authorList>
            <person name="Osorio C.R."/>
        </authorList>
    </citation>
    <scope>NUCLEOTIDE SEQUENCE [LARGE SCALE GENOMIC DNA]</scope>
    <source>
        <strain evidence="1 2">CDC-2227-81</strain>
    </source>
</reference>